<keyword evidence="3" id="KW-1185">Reference proteome</keyword>
<feature type="transmembrane region" description="Helical" evidence="1">
    <location>
        <begin position="117"/>
        <end position="139"/>
    </location>
</feature>
<dbReference type="Pfam" id="PF19851">
    <property type="entry name" value="DUF6326"/>
    <property type="match status" value="1"/>
</dbReference>
<organism evidence="2 3">
    <name type="scientific">Arthrobacter rhombi</name>
    <dbReference type="NCBI Taxonomy" id="71253"/>
    <lineage>
        <taxon>Bacteria</taxon>
        <taxon>Bacillati</taxon>
        <taxon>Actinomycetota</taxon>
        <taxon>Actinomycetes</taxon>
        <taxon>Micrococcales</taxon>
        <taxon>Micrococcaceae</taxon>
        <taxon>Arthrobacter</taxon>
    </lineage>
</organism>
<keyword evidence="1" id="KW-0472">Membrane</keyword>
<keyword evidence="1" id="KW-0812">Transmembrane</keyword>
<dbReference type="EMBL" id="FUHW01000020">
    <property type="protein sequence ID" value="SJM56370.1"/>
    <property type="molecule type" value="Genomic_DNA"/>
</dbReference>
<name>A0A1R4FK34_9MICC</name>
<dbReference type="InterPro" id="IPR046289">
    <property type="entry name" value="DUF6326"/>
</dbReference>
<evidence type="ECO:0000313" key="2">
    <source>
        <dbReference type="EMBL" id="SJM56370.1"/>
    </source>
</evidence>
<dbReference type="Proteomes" id="UP000195913">
    <property type="component" value="Unassembled WGS sequence"/>
</dbReference>
<feature type="transmembrane region" description="Helical" evidence="1">
    <location>
        <begin position="20"/>
        <end position="41"/>
    </location>
</feature>
<evidence type="ECO:0000313" key="3">
    <source>
        <dbReference type="Proteomes" id="UP000195913"/>
    </source>
</evidence>
<proteinExistence type="predicted"/>
<reference evidence="2 3" key="1">
    <citation type="submission" date="2017-02" db="EMBL/GenBank/DDBJ databases">
        <authorList>
            <person name="Peterson S.W."/>
        </authorList>
    </citation>
    <scope>NUCLEOTIDE SEQUENCE [LARGE SCALE GENOMIC DNA]</scope>
    <source>
        <strain evidence="2 3">B Ar 00.02</strain>
    </source>
</reference>
<feature type="transmembrane region" description="Helical" evidence="1">
    <location>
        <begin position="61"/>
        <end position="86"/>
    </location>
</feature>
<accession>A0A1R4FK34</accession>
<dbReference type="AlphaFoldDB" id="A0A1R4FK34"/>
<gene>
    <name evidence="2" type="ORF">FM101_04415</name>
</gene>
<keyword evidence="1" id="KW-1133">Transmembrane helix</keyword>
<evidence type="ECO:0000256" key="1">
    <source>
        <dbReference type="SAM" id="Phobius"/>
    </source>
</evidence>
<feature type="transmembrane region" description="Helical" evidence="1">
    <location>
        <begin position="93"/>
        <end position="111"/>
    </location>
</feature>
<sequence>MMRRNQTTGRQDSRIDDRIVLSGLWTSVLFIFAYVDIFGFWRADILRGALDGRVSGTAVAINQTFLALTTVYILVPSLMIVVSLLARARVNRAANIVISLLYIVSIVVTALGERWTYYLVGSAVELLLLLMIGRTAWIWRQRSHPALPLASSSETPAT</sequence>
<protein>
    <submittedName>
        <fullName evidence="2">Uncharacterized protein</fullName>
    </submittedName>
</protein>